<feature type="transmembrane region" description="Helical" evidence="6">
    <location>
        <begin position="149"/>
        <end position="171"/>
    </location>
</feature>
<organism evidence="7 8">
    <name type="scientific">Apibacter mensalis</name>
    <dbReference type="NCBI Taxonomy" id="1586267"/>
    <lineage>
        <taxon>Bacteria</taxon>
        <taxon>Pseudomonadati</taxon>
        <taxon>Bacteroidota</taxon>
        <taxon>Flavobacteriia</taxon>
        <taxon>Flavobacteriales</taxon>
        <taxon>Weeksellaceae</taxon>
        <taxon>Apibacter</taxon>
    </lineage>
</organism>
<dbReference type="EMBL" id="FCOR01000013">
    <property type="protein sequence ID" value="CVK16936.1"/>
    <property type="molecule type" value="Genomic_DNA"/>
</dbReference>
<evidence type="ECO:0000256" key="2">
    <source>
        <dbReference type="ARBA" id="ARBA00006117"/>
    </source>
</evidence>
<dbReference type="STRING" id="1586267.GCA_001418685_01803"/>
<feature type="transmembrane region" description="Helical" evidence="6">
    <location>
        <begin position="6"/>
        <end position="28"/>
    </location>
</feature>
<dbReference type="GO" id="GO:0015144">
    <property type="term" value="F:carbohydrate transmembrane transporter activity"/>
    <property type="evidence" value="ECO:0007669"/>
    <property type="project" value="InterPro"/>
</dbReference>
<sequence length="294" mass="31997">MNITDFLIACIPILSWGFVPVISTYIGGKVIEQSLGVAIGSFIFACIVYAIKQPIIDPHIIWIGIASGLFWAFGSVGQYMGLKYLGVSKSMPISNGTQIIGTSILGMFLGDWSTFNSKICGFTALGLIIIGIVFTSYKELGVGENEEKIYWGKGITVNLFSSLGFTLYVGILKYYNIEGWSSLLPQSVGQILGINIIAFLFFKVNPYKIIAIKNSIVGVIWALGNIAILVSQMKLGLSVAYPVGQASIIVSVIAGVYINKEMKTKKEWLSSIMGMAIIVLGLFFIYLSGFFDNI</sequence>
<keyword evidence="4 6" id="KW-1133">Transmembrane helix</keyword>
<feature type="transmembrane region" description="Helical" evidence="6">
    <location>
        <begin position="59"/>
        <end position="80"/>
    </location>
</feature>
<dbReference type="InterPro" id="IPR010651">
    <property type="entry name" value="Sugar_transport"/>
</dbReference>
<dbReference type="CDD" id="cd23110">
    <property type="entry name" value="GRP"/>
    <property type="match status" value="1"/>
</dbReference>
<dbReference type="PANTHER" id="PTHR16119">
    <property type="entry name" value="TRANSMEMBRANE PROTEIN 144"/>
    <property type="match status" value="1"/>
</dbReference>
<gene>
    <name evidence="7" type="ORF">Ga0061079_11310</name>
</gene>
<evidence type="ECO:0000313" key="8">
    <source>
        <dbReference type="Proteomes" id="UP000182761"/>
    </source>
</evidence>
<dbReference type="RefSeq" id="WP_055426118.1">
    <property type="nucleotide sequence ID" value="NZ_FCOR01000013.1"/>
</dbReference>
<keyword evidence="5 6" id="KW-0472">Membrane</keyword>
<name>A0A0X3ARC8_9FLAO</name>
<evidence type="ECO:0000313" key="7">
    <source>
        <dbReference type="EMBL" id="CVK16936.1"/>
    </source>
</evidence>
<evidence type="ECO:0000256" key="5">
    <source>
        <dbReference type="ARBA" id="ARBA00023136"/>
    </source>
</evidence>
<protein>
    <submittedName>
        <fullName evidence="7">Glucose uptake protein</fullName>
    </submittedName>
</protein>
<keyword evidence="8" id="KW-1185">Reference proteome</keyword>
<evidence type="ECO:0000256" key="3">
    <source>
        <dbReference type="ARBA" id="ARBA00022692"/>
    </source>
</evidence>
<feature type="transmembrane region" description="Helical" evidence="6">
    <location>
        <begin position="214"/>
        <end position="233"/>
    </location>
</feature>
<feature type="transmembrane region" description="Helical" evidence="6">
    <location>
        <begin position="115"/>
        <end position="137"/>
    </location>
</feature>
<keyword evidence="3 6" id="KW-0812">Transmembrane</keyword>
<dbReference type="AlphaFoldDB" id="A0A0X3ARC8"/>
<proteinExistence type="inferred from homology"/>
<feature type="transmembrane region" description="Helical" evidence="6">
    <location>
        <begin position="183"/>
        <end position="202"/>
    </location>
</feature>
<evidence type="ECO:0000256" key="6">
    <source>
        <dbReference type="SAM" id="Phobius"/>
    </source>
</evidence>
<comment type="similarity">
    <text evidence="2">Belongs to the GRP transporter (TC 2.A.7.5) family.</text>
</comment>
<dbReference type="SUPFAM" id="SSF103481">
    <property type="entry name" value="Multidrug resistance efflux transporter EmrE"/>
    <property type="match status" value="1"/>
</dbReference>
<dbReference type="Pfam" id="PF06800">
    <property type="entry name" value="Sugar_transport"/>
    <property type="match status" value="1"/>
</dbReference>
<feature type="transmembrane region" description="Helical" evidence="6">
    <location>
        <begin position="35"/>
        <end position="53"/>
    </location>
</feature>
<reference evidence="7 8" key="1">
    <citation type="submission" date="2016-01" db="EMBL/GenBank/DDBJ databases">
        <authorList>
            <person name="McClelland M."/>
            <person name="Jain A."/>
            <person name="Saraogi P."/>
            <person name="Mendelson R."/>
            <person name="Westerman R."/>
            <person name="SanMiguel P."/>
            <person name="Csonka L."/>
        </authorList>
    </citation>
    <scope>NUCLEOTIDE SEQUENCE [LARGE SCALE GENOMIC DNA]</scope>
    <source>
        <strain evidence="7 8">R-53146</strain>
    </source>
</reference>
<accession>A0A0X3ARC8</accession>
<dbReference type="InterPro" id="IPR037185">
    <property type="entry name" value="EmrE-like"/>
</dbReference>
<dbReference type="Proteomes" id="UP000182761">
    <property type="component" value="Unassembled WGS sequence"/>
</dbReference>
<dbReference type="GO" id="GO:0016020">
    <property type="term" value="C:membrane"/>
    <property type="evidence" value="ECO:0007669"/>
    <property type="project" value="UniProtKB-SubCell"/>
</dbReference>
<feature type="transmembrane region" description="Helical" evidence="6">
    <location>
        <begin position="239"/>
        <end position="258"/>
    </location>
</feature>
<comment type="subcellular location">
    <subcellularLocation>
        <location evidence="1">Membrane</location>
        <topology evidence="1">Multi-pass membrane protein</topology>
    </subcellularLocation>
</comment>
<evidence type="ECO:0000256" key="1">
    <source>
        <dbReference type="ARBA" id="ARBA00004141"/>
    </source>
</evidence>
<dbReference type="OrthoDB" id="1452595at2"/>
<dbReference type="PANTHER" id="PTHR16119:SF17">
    <property type="entry name" value="TRANSMEMBRANE PROTEIN 144"/>
    <property type="match status" value="1"/>
</dbReference>
<feature type="transmembrane region" description="Helical" evidence="6">
    <location>
        <begin position="270"/>
        <end position="291"/>
    </location>
</feature>
<evidence type="ECO:0000256" key="4">
    <source>
        <dbReference type="ARBA" id="ARBA00022989"/>
    </source>
</evidence>